<feature type="compositionally biased region" description="Basic and acidic residues" evidence="1">
    <location>
        <begin position="52"/>
        <end position="78"/>
    </location>
</feature>
<dbReference type="OrthoDB" id="10042665at2759"/>
<dbReference type="InterPro" id="IPR027417">
    <property type="entry name" value="P-loop_NTPase"/>
</dbReference>
<evidence type="ECO:0000313" key="4">
    <source>
        <dbReference type="Proteomes" id="UP001152607"/>
    </source>
</evidence>
<proteinExistence type="predicted"/>
<dbReference type="Proteomes" id="UP001152607">
    <property type="component" value="Unassembled WGS sequence"/>
</dbReference>
<dbReference type="Gene3D" id="3.40.50.300">
    <property type="entry name" value="P-loop containing nucleotide triphosphate hydrolases"/>
    <property type="match status" value="1"/>
</dbReference>
<dbReference type="InterPro" id="IPR003959">
    <property type="entry name" value="ATPase_AAA_core"/>
</dbReference>
<dbReference type="AlphaFoldDB" id="A0A9W4UVY3"/>
<sequence>MATTEEAPSVSDLLEKIAAFEKRISELELKNSGTPLTETALAQKDAAVNSETKPEENVIKENNEPQNKEKNESDDPRVKIIISRIDPETGEPIEEDSKVKTSKDTKEQFAFILKKNVYDNKGGGDREENSSEIEIISPGLWNLLKEKLGHYPYHIFQGSAPSTLQSPYEYFVYDFDELQETANKDSVDAKDREARQDLAKLLKIISNETSGDANLDKYFKARMNSAKASRDNQPKPETVQFMNLWTIFPPGTLVYGKPFQNQDQVFLVRDIQLTWPIKHGREQTYSPWKLSAWSYDWKDGRFIRTEYTLQFEYFEGHSPVSSLPFAPFDSVPNRDSIKENLVLRGKRFRKICEAEEEGRLFEYRGQAIREQKGFSGMKNDEESSHDGDYGSRSYHSIFQRLLFGPRLGLSNVIPTAKSDDINSRVMVDYSSYFQYGPADGRNGALEPTNSEAPCGCLNCQTNSGLIERSRAWLDDLKYSNAKEWKEEQYLLCPPRVLGYILKEKHWAQFQVTQLIDLPSYRKEETEEQFSRLRLADDLDDKKRAGLKKKDTSTKRLIYDLVQSHASSAHKDDDDEQKDKLEIDDIIPDKGKGLIILLYGPPGVGKTSTAEVVARATGKPLFSVSVADVGTQAKHVESNLSRIFTLATRWKAILLLDEADVFLETRSTGKRVQSADKNALVSVFLRVLEYYHGIMFLTTNNIATFDIAIPSRVHVAIKYDSLNVDQMKAIFKGFLDKLNENNAVDDYDEIMDTWFDENIRKAQFDGRQIRNTVTVALGLARASRDNNLSNNSLSNGKLTQDHLKMAFENVKNFQSEFRSQMQRYIDDQGGMVK</sequence>
<protein>
    <recommendedName>
        <fullName evidence="2">AAA+ ATPase domain-containing protein</fullName>
    </recommendedName>
</protein>
<dbReference type="Pfam" id="PF22942">
    <property type="entry name" value="DUF7025"/>
    <property type="match status" value="1"/>
</dbReference>
<dbReference type="InterPro" id="IPR054289">
    <property type="entry name" value="DUF7025"/>
</dbReference>
<name>A0A9W4UVY3_9PLEO</name>
<evidence type="ECO:0000259" key="2">
    <source>
        <dbReference type="SMART" id="SM00382"/>
    </source>
</evidence>
<dbReference type="GO" id="GO:0016887">
    <property type="term" value="F:ATP hydrolysis activity"/>
    <property type="evidence" value="ECO:0007669"/>
    <property type="project" value="InterPro"/>
</dbReference>
<reference evidence="3" key="1">
    <citation type="submission" date="2023-01" db="EMBL/GenBank/DDBJ databases">
        <authorList>
            <person name="Van Ghelder C."/>
            <person name="Rancurel C."/>
        </authorList>
    </citation>
    <scope>NUCLEOTIDE SEQUENCE</scope>
    <source>
        <strain evidence="3">CNCM I-4278</strain>
    </source>
</reference>
<dbReference type="InterPro" id="IPR003593">
    <property type="entry name" value="AAA+_ATPase"/>
</dbReference>
<dbReference type="CDD" id="cd19481">
    <property type="entry name" value="RecA-like_protease"/>
    <property type="match status" value="1"/>
</dbReference>
<dbReference type="GO" id="GO:0005524">
    <property type="term" value="F:ATP binding"/>
    <property type="evidence" value="ECO:0007669"/>
    <property type="project" value="InterPro"/>
</dbReference>
<dbReference type="Pfam" id="PF00004">
    <property type="entry name" value="AAA"/>
    <property type="match status" value="1"/>
</dbReference>
<dbReference type="SUPFAM" id="SSF52540">
    <property type="entry name" value="P-loop containing nucleoside triphosphate hydrolases"/>
    <property type="match status" value="1"/>
</dbReference>
<dbReference type="InterPro" id="IPR056599">
    <property type="entry name" value="AAA_lid_fung"/>
</dbReference>
<dbReference type="SMART" id="SM00382">
    <property type="entry name" value="AAA"/>
    <property type="match status" value="1"/>
</dbReference>
<evidence type="ECO:0000313" key="3">
    <source>
        <dbReference type="EMBL" id="CAI6341353.1"/>
    </source>
</evidence>
<evidence type="ECO:0000256" key="1">
    <source>
        <dbReference type="SAM" id="MobiDB-lite"/>
    </source>
</evidence>
<dbReference type="EMBL" id="CAOQHR010000011">
    <property type="protein sequence ID" value="CAI6341353.1"/>
    <property type="molecule type" value="Genomic_DNA"/>
</dbReference>
<feature type="region of interest" description="Disordered" evidence="1">
    <location>
        <begin position="30"/>
        <end position="78"/>
    </location>
</feature>
<dbReference type="PANTHER" id="PTHR46411:SF4">
    <property type="entry name" value="AAA+ ATPASE DOMAIN-CONTAINING PROTEIN"/>
    <property type="match status" value="1"/>
</dbReference>
<comment type="caution">
    <text evidence="3">The sequence shown here is derived from an EMBL/GenBank/DDBJ whole genome shotgun (WGS) entry which is preliminary data.</text>
</comment>
<gene>
    <name evidence="3" type="ORF">PDIGIT_LOCUS14549</name>
</gene>
<dbReference type="PANTHER" id="PTHR46411">
    <property type="entry name" value="FAMILY ATPASE, PUTATIVE-RELATED"/>
    <property type="match status" value="1"/>
</dbReference>
<dbReference type="Pfam" id="PF23232">
    <property type="entry name" value="AAA_lid_13"/>
    <property type="match status" value="1"/>
</dbReference>
<accession>A0A9W4UVY3</accession>
<organism evidence="3 4">
    <name type="scientific">Periconia digitata</name>
    <dbReference type="NCBI Taxonomy" id="1303443"/>
    <lineage>
        <taxon>Eukaryota</taxon>
        <taxon>Fungi</taxon>
        <taxon>Dikarya</taxon>
        <taxon>Ascomycota</taxon>
        <taxon>Pezizomycotina</taxon>
        <taxon>Dothideomycetes</taxon>
        <taxon>Pleosporomycetidae</taxon>
        <taxon>Pleosporales</taxon>
        <taxon>Massarineae</taxon>
        <taxon>Periconiaceae</taxon>
        <taxon>Periconia</taxon>
    </lineage>
</organism>
<feature type="domain" description="AAA+ ATPase" evidence="2">
    <location>
        <begin position="591"/>
        <end position="720"/>
    </location>
</feature>
<keyword evidence="4" id="KW-1185">Reference proteome</keyword>